<dbReference type="InterPro" id="IPR010819">
    <property type="entry name" value="AGE/CE"/>
</dbReference>
<dbReference type="Proteomes" id="UP001596504">
    <property type="component" value="Unassembled WGS sequence"/>
</dbReference>
<dbReference type="EC" id="5.-.-.-" evidence="3"/>
<dbReference type="Gene3D" id="1.50.10.10">
    <property type="match status" value="1"/>
</dbReference>
<proteinExistence type="inferred from homology"/>
<dbReference type="SUPFAM" id="SSF48208">
    <property type="entry name" value="Six-hairpin glycosidases"/>
    <property type="match status" value="1"/>
</dbReference>
<dbReference type="PANTHER" id="PTHR15108">
    <property type="entry name" value="N-ACYLGLUCOSAMINE-2-EPIMERASE"/>
    <property type="match status" value="1"/>
</dbReference>
<organism evidence="3 4">
    <name type="scientific">Saccharopolyspora griseoalba</name>
    <dbReference type="NCBI Taxonomy" id="1431848"/>
    <lineage>
        <taxon>Bacteria</taxon>
        <taxon>Bacillati</taxon>
        <taxon>Actinomycetota</taxon>
        <taxon>Actinomycetes</taxon>
        <taxon>Pseudonocardiales</taxon>
        <taxon>Pseudonocardiaceae</taxon>
        <taxon>Saccharopolyspora</taxon>
    </lineage>
</organism>
<dbReference type="GO" id="GO:0016853">
    <property type="term" value="F:isomerase activity"/>
    <property type="evidence" value="ECO:0007669"/>
    <property type="project" value="UniProtKB-KW"/>
</dbReference>
<dbReference type="EMBL" id="JBHTCJ010000001">
    <property type="protein sequence ID" value="MFC7339927.1"/>
    <property type="molecule type" value="Genomic_DNA"/>
</dbReference>
<evidence type="ECO:0000256" key="1">
    <source>
        <dbReference type="ARBA" id="ARBA00008558"/>
    </source>
</evidence>
<dbReference type="InterPro" id="IPR008928">
    <property type="entry name" value="6-hairpin_glycosidase_sf"/>
</dbReference>
<reference evidence="4" key="1">
    <citation type="journal article" date="2019" name="Int. J. Syst. Evol. Microbiol.">
        <title>The Global Catalogue of Microorganisms (GCM) 10K type strain sequencing project: providing services to taxonomists for standard genome sequencing and annotation.</title>
        <authorList>
            <consortium name="The Broad Institute Genomics Platform"/>
            <consortium name="The Broad Institute Genome Sequencing Center for Infectious Disease"/>
            <person name="Wu L."/>
            <person name="Ma J."/>
        </authorList>
    </citation>
    <scope>NUCLEOTIDE SEQUENCE [LARGE SCALE GENOMIC DNA]</scope>
    <source>
        <strain evidence="4">WLHS5</strain>
    </source>
</reference>
<keyword evidence="2 3" id="KW-0413">Isomerase</keyword>
<comment type="caution">
    <text evidence="3">The sequence shown here is derived from an EMBL/GenBank/DDBJ whole genome shotgun (WGS) entry which is preliminary data.</text>
</comment>
<evidence type="ECO:0000256" key="2">
    <source>
        <dbReference type="ARBA" id="ARBA00023235"/>
    </source>
</evidence>
<dbReference type="RefSeq" id="WP_380662927.1">
    <property type="nucleotide sequence ID" value="NZ_JBHTCJ010000001.1"/>
</dbReference>
<dbReference type="InterPro" id="IPR012341">
    <property type="entry name" value="6hp_glycosidase-like_sf"/>
</dbReference>
<dbReference type="Pfam" id="PF07221">
    <property type="entry name" value="GlcNAc_2-epim"/>
    <property type="match status" value="1"/>
</dbReference>
<comment type="similarity">
    <text evidence="1">Belongs to the N-acylglucosamine 2-epimerase family.</text>
</comment>
<accession>A0ABW2LBV5</accession>
<evidence type="ECO:0000313" key="3">
    <source>
        <dbReference type="EMBL" id="MFC7339927.1"/>
    </source>
</evidence>
<name>A0ABW2LBV5_9PSEU</name>
<evidence type="ECO:0000313" key="4">
    <source>
        <dbReference type="Proteomes" id="UP001596504"/>
    </source>
</evidence>
<gene>
    <name evidence="3" type="ORF">ACFQRI_00775</name>
</gene>
<keyword evidence="4" id="KW-1185">Reference proteome</keyword>
<protein>
    <submittedName>
        <fullName evidence="3">AGE family epimerase/isomerase</fullName>
        <ecNumber evidence="3">5.-.-.-</ecNumber>
    </submittedName>
</protein>
<sequence>MNDTYVAPHRDWLAAERARLVQFAAASRAPGGGFGWLDRRGAREPDRPVPTWITGRMTHVFSLAHLLGAPEAAELVDHGIAGFRDVLRDAEHGGWFASTADPAKAAYEHAFVVLAAGSATAAGRPGAEDLLSEALEVVDARFWDERAGLARESWDREWQVTEDYRGANSNMHFVEAFLTAGDVTGDGLWHRRALGIAEFLIHEVAAAHDWRLPEHFTSDWKPVADYNRDQPEHPFRPHGVTVGHWLEWARLLLHLEASFGAQAPEWLLADARQLFASSVERGWNVDGHPGFVYTLDWQDQPQVRERMHWVIAEAIMTADVLHRRTGEAQYERWYSTFWDYARRHHIDQDEGSWLHELTPRGEPSGTVWPGKPDAYHAYHASLLPELPLAPAPALSVPALRSR</sequence>